<sequence>MSYSLINLSEIPTQESPWFVEGAVLAANFTMKPLDPATWVGQLFGEEALGHKGEFEQQINAQYAALKTQSYSLLELLEQSDVKEECLSDFSEGFMNLWPTVEEQWQEKQPSDGTIRMLQAYLTTMMLAIDEQATHEQMQQAGIEDLPQLDDFYDQLDIMIAEIAMAADAEMVGDKAQSFNPYKEVGRNSQCPCGSGKKFKQCCGR</sequence>
<evidence type="ECO:0000313" key="2">
    <source>
        <dbReference type="Proteomes" id="UP001169719"/>
    </source>
</evidence>
<protein>
    <submittedName>
        <fullName evidence="1">SEC-C metal-binding domain-containing protein</fullName>
    </submittedName>
</protein>
<proteinExistence type="predicted"/>
<evidence type="ECO:0000313" key="1">
    <source>
        <dbReference type="EMBL" id="MDN2483636.1"/>
    </source>
</evidence>
<reference evidence="1" key="1">
    <citation type="submission" date="2024-05" db="EMBL/GenBank/DDBJ databases">
        <title>Genome Sequences of Four Agar- Degrading Marine Bacteria.</title>
        <authorList>
            <person name="Phillips E.K."/>
            <person name="Shaffer J.C."/>
            <person name="Henson M.W."/>
            <person name="Temperton B."/>
            <person name="Thrash C.J."/>
            <person name="Martin M.O."/>
        </authorList>
    </citation>
    <scope>NUCLEOTIDE SEQUENCE</scope>
    <source>
        <strain evidence="1">EKP203</strain>
    </source>
</reference>
<dbReference type="InterPro" id="IPR004027">
    <property type="entry name" value="SEC_C_motif"/>
</dbReference>
<dbReference type="EMBL" id="JAUEOZ010000002">
    <property type="protein sequence ID" value="MDN2483636.1"/>
    <property type="molecule type" value="Genomic_DNA"/>
</dbReference>
<dbReference type="Gene3D" id="3.10.450.50">
    <property type="match status" value="1"/>
</dbReference>
<name>A0ABT7Y6G7_9VIBR</name>
<dbReference type="SUPFAM" id="SSF103642">
    <property type="entry name" value="Sec-C motif"/>
    <property type="match status" value="1"/>
</dbReference>
<keyword evidence="2" id="KW-1185">Reference proteome</keyword>
<accession>A0ABT7Y6G7</accession>
<dbReference type="Proteomes" id="UP001169719">
    <property type="component" value="Unassembled WGS sequence"/>
</dbReference>
<organism evidence="1 2">
    <name type="scientific">Vibrio agarivorans</name>
    <dbReference type="NCBI Taxonomy" id="153622"/>
    <lineage>
        <taxon>Bacteria</taxon>
        <taxon>Pseudomonadati</taxon>
        <taxon>Pseudomonadota</taxon>
        <taxon>Gammaproteobacteria</taxon>
        <taxon>Vibrionales</taxon>
        <taxon>Vibrionaceae</taxon>
        <taxon>Vibrio</taxon>
    </lineage>
</organism>
<dbReference type="RefSeq" id="WP_289963711.1">
    <property type="nucleotide sequence ID" value="NZ_JAUEOZ010000002.1"/>
</dbReference>
<gene>
    <name evidence="1" type="ORF">QWJ08_20010</name>
</gene>
<dbReference type="Pfam" id="PF02810">
    <property type="entry name" value="SEC-C"/>
    <property type="match status" value="1"/>
</dbReference>
<comment type="caution">
    <text evidence="1">The sequence shown here is derived from an EMBL/GenBank/DDBJ whole genome shotgun (WGS) entry which is preliminary data.</text>
</comment>